<dbReference type="Pfam" id="PF13595">
    <property type="entry name" value="DUF4138"/>
    <property type="match status" value="1"/>
</dbReference>
<evidence type="ECO:0000256" key="1">
    <source>
        <dbReference type="SAM" id="SignalP"/>
    </source>
</evidence>
<organism evidence="2 3">
    <name type="scientific">Pontibacter toksunensis</name>
    <dbReference type="NCBI Taxonomy" id="1332631"/>
    <lineage>
        <taxon>Bacteria</taxon>
        <taxon>Pseudomonadati</taxon>
        <taxon>Bacteroidota</taxon>
        <taxon>Cytophagia</taxon>
        <taxon>Cytophagales</taxon>
        <taxon>Hymenobacteraceae</taxon>
        <taxon>Pontibacter</taxon>
    </lineage>
</organism>
<keyword evidence="1" id="KW-0732">Signal</keyword>
<reference evidence="3" key="1">
    <citation type="journal article" date="2019" name="Int. J. Syst. Evol. Microbiol.">
        <title>The Global Catalogue of Microorganisms (GCM) 10K type strain sequencing project: providing services to taxonomists for standard genome sequencing and annotation.</title>
        <authorList>
            <consortium name="The Broad Institute Genomics Platform"/>
            <consortium name="The Broad Institute Genome Sequencing Center for Infectious Disease"/>
            <person name="Wu L."/>
            <person name="Ma J."/>
        </authorList>
    </citation>
    <scope>NUCLEOTIDE SEQUENCE [LARGE SCALE GENOMIC DNA]</scope>
    <source>
        <strain evidence="3">KCTC 23984</strain>
    </source>
</reference>
<evidence type="ECO:0000313" key="2">
    <source>
        <dbReference type="EMBL" id="MFD3003175.1"/>
    </source>
</evidence>
<name>A0ABW6C0H3_9BACT</name>
<accession>A0ABW6C0H3</accession>
<dbReference type="Proteomes" id="UP001597641">
    <property type="component" value="Unassembled WGS sequence"/>
</dbReference>
<protein>
    <submittedName>
        <fullName evidence="2">Conjugative transposon protein TraN</fullName>
    </submittedName>
</protein>
<dbReference type="InterPro" id="IPR022298">
    <property type="entry name" value="Conjug_transposon_TraN"/>
</dbReference>
<dbReference type="EMBL" id="JBHUOX010000025">
    <property type="protein sequence ID" value="MFD3003175.1"/>
    <property type="molecule type" value="Genomic_DNA"/>
</dbReference>
<dbReference type="RefSeq" id="WP_377490032.1">
    <property type="nucleotide sequence ID" value="NZ_JBHUOX010000025.1"/>
</dbReference>
<proteinExistence type="predicted"/>
<dbReference type="NCBIfam" id="TIGR03780">
    <property type="entry name" value="Bac_Flav_CT_N"/>
    <property type="match status" value="1"/>
</dbReference>
<feature type="signal peptide" evidence="1">
    <location>
        <begin position="1"/>
        <end position="21"/>
    </location>
</feature>
<keyword evidence="3" id="KW-1185">Reference proteome</keyword>
<evidence type="ECO:0000313" key="3">
    <source>
        <dbReference type="Proteomes" id="UP001597641"/>
    </source>
</evidence>
<feature type="chain" id="PRO_5047384531" evidence="1">
    <location>
        <begin position="22"/>
        <end position="282"/>
    </location>
</feature>
<comment type="caution">
    <text evidence="2">The sequence shown here is derived from an EMBL/GenBank/DDBJ whole genome shotgun (WGS) entry which is preliminary data.</text>
</comment>
<sequence length="282" mass="31606">MNRTTINALLCFLLCQLTAYAQEQQQKLGLAFHKTTSLVFPYTIQSVDRGSGEILAQAPPQAGNVLQVKAARPGFRETNLTVITADGKLYSFSVIYNENPATTLLRLEAAQATSVLFTGAALNQRQLEITASQLAEDERFHYGVKDKAGAAKATLEGIYIRGSTLFYRVVLLNPSPVAYDLDFTRFTLRGRKQAKRTATQEEELLPLYTYVQEDKTVEAGDRKVLVFALEKHSLNHHKELVLDLFEKNGGRHLKLRLRARDILQACPLLLSDEAHFKQNINL</sequence>
<gene>
    <name evidence="2" type="primary">traN</name>
    <name evidence="2" type="ORF">ACFS7Z_22625</name>
</gene>